<evidence type="ECO:0008006" key="5">
    <source>
        <dbReference type="Google" id="ProtNLM"/>
    </source>
</evidence>
<dbReference type="InterPro" id="IPR016938">
    <property type="entry name" value="UPF0317"/>
</dbReference>
<accession>A0A2K8SLL0</accession>
<dbReference type="Gene3D" id="3.30.2040.10">
    <property type="entry name" value="PSTPO5379-like domain"/>
    <property type="match status" value="1"/>
</dbReference>
<dbReference type="GO" id="GO:0016829">
    <property type="term" value="F:lyase activity"/>
    <property type="evidence" value="ECO:0007669"/>
    <property type="project" value="UniProtKB-KW"/>
</dbReference>
<dbReference type="Proteomes" id="UP000232003">
    <property type="component" value="Chromosome"/>
</dbReference>
<evidence type="ECO:0000256" key="1">
    <source>
        <dbReference type="ARBA" id="ARBA00007896"/>
    </source>
</evidence>
<evidence type="ECO:0000313" key="3">
    <source>
        <dbReference type="EMBL" id="AUB36183.1"/>
    </source>
</evidence>
<dbReference type="FunFam" id="3.30.2040.10:FF:000001">
    <property type="entry name" value="D-glutamate cyclase, mitochondrial"/>
    <property type="match status" value="1"/>
</dbReference>
<dbReference type="RefSeq" id="WP_100898185.1">
    <property type="nucleotide sequence ID" value="NZ_CAWNNC010000001.1"/>
</dbReference>
<comment type="similarity">
    <text evidence="1">Belongs to the D-glutamate cyclase family.</text>
</comment>
<protein>
    <recommendedName>
        <fullName evidence="5">Hydro-lyase</fullName>
    </recommendedName>
</protein>
<dbReference type="HAMAP" id="MF_01830">
    <property type="entry name" value="Hydro_lyase"/>
    <property type="match status" value="1"/>
</dbReference>
<dbReference type="PANTHER" id="PTHR32022:SF10">
    <property type="entry name" value="D-GLUTAMATE CYCLASE, MITOCHONDRIAL"/>
    <property type="match status" value="1"/>
</dbReference>
<keyword evidence="2" id="KW-0456">Lyase</keyword>
<dbReference type="NCBIfam" id="NF003969">
    <property type="entry name" value="PRK05463.1"/>
    <property type="match status" value="1"/>
</dbReference>
<dbReference type="PANTHER" id="PTHR32022">
    <property type="entry name" value="D-GLUTAMATE CYCLASE, MITOCHONDRIAL"/>
    <property type="match status" value="1"/>
</dbReference>
<reference evidence="3 4" key="1">
    <citation type="submission" date="2017-11" db="EMBL/GenBank/DDBJ databases">
        <title>Complete genome of a free-living desiccation-tolerant cyanobacterium and its photosynthetic adaptation to extreme terrestrial habitat.</title>
        <authorList>
            <person name="Shang J."/>
        </authorList>
    </citation>
    <scope>NUCLEOTIDE SEQUENCE [LARGE SCALE GENOMIC DNA]</scope>
    <source>
        <strain evidence="3 4">CCNUN1</strain>
    </source>
</reference>
<dbReference type="Gene3D" id="3.40.1640.10">
    <property type="entry name" value="PSTPO5379-like"/>
    <property type="match status" value="1"/>
</dbReference>
<keyword evidence="4" id="KW-1185">Reference proteome</keyword>
<evidence type="ECO:0000313" key="4">
    <source>
        <dbReference type="Proteomes" id="UP000232003"/>
    </source>
</evidence>
<evidence type="ECO:0000256" key="2">
    <source>
        <dbReference type="ARBA" id="ARBA00023239"/>
    </source>
</evidence>
<name>A0A2K8SLL0_9NOSO</name>
<dbReference type="AlphaFoldDB" id="A0A2K8SLL0"/>
<dbReference type="InterPro" id="IPR038021">
    <property type="entry name" value="Putative_hydro-lyase"/>
</dbReference>
<dbReference type="KEGG" id="nfl:COO91_02084"/>
<organism evidence="3 4">
    <name type="scientific">Nostoc flagelliforme CCNUN1</name>
    <dbReference type="NCBI Taxonomy" id="2038116"/>
    <lineage>
        <taxon>Bacteria</taxon>
        <taxon>Bacillati</taxon>
        <taxon>Cyanobacteriota</taxon>
        <taxon>Cyanophyceae</taxon>
        <taxon>Nostocales</taxon>
        <taxon>Nostocaceae</taxon>
        <taxon>Nostoc</taxon>
    </lineage>
</organism>
<dbReference type="PIRSF" id="PIRSF029755">
    <property type="entry name" value="UCP029755"/>
    <property type="match status" value="1"/>
</dbReference>
<dbReference type="Pfam" id="PF07286">
    <property type="entry name" value="D-Glu_cyclase"/>
    <property type="match status" value="1"/>
</dbReference>
<dbReference type="InterPro" id="IPR009906">
    <property type="entry name" value="D-Glu_cyclase"/>
</dbReference>
<sequence length="261" mass="29272">MLNFSSLPSEIRQLCRDGKLETPTSGLALGFVQANLVVLPYSLAFEFLLFCQRNSKACPILDVTEVGDYEPKIIAPGADIRTDLPRYRIFQHGELIEETSNIKSFWKRDLVAFLIGCSFSFENAMLNSRLPVRHVEEQKNVPMYKTNIECIPTRMFSSPLVVSMRPLPANNVVRAVEVTSRYYKAHGSPVHIGNPEVIGIKNLEKPDYGDAVTVNDGEIPVFWACGVTTQTAIMQAKPELAITYSPGYMFISDLKDEYLTL</sequence>
<proteinExistence type="inferred from homology"/>
<dbReference type="SUPFAM" id="SSF160920">
    <property type="entry name" value="PSTPO5379-like"/>
    <property type="match status" value="1"/>
</dbReference>
<dbReference type="OrthoDB" id="149585at2"/>
<gene>
    <name evidence="3" type="ORF">COO91_02084</name>
</gene>
<dbReference type="EMBL" id="CP024785">
    <property type="protein sequence ID" value="AUB36183.1"/>
    <property type="molecule type" value="Genomic_DNA"/>
</dbReference>